<evidence type="ECO:0000256" key="1">
    <source>
        <dbReference type="SAM" id="MobiDB-lite"/>
    </source>
</evidence>
<feature type="compositionally biased region" description="Basic and acidic residues" evidence="1">
    <location>
        <begin position="123"/>
        <end position="140"/>
    </location>
</feature>
<evidence type="ECO:0008006" key="4">
    <source>
        <dbReference type="Google" id="ProtNLM"/>
    </source>
</evidence>
<feature type="compositionally biased region" description="Acidic residues" evidence="1">
    <location>
        <begin position="179"/>
        <end position="189"/>
    </location>
</feature>
<feature type="region of interest" description="Disordered" evidence="1">
    <location>
        <begin position="1"/>
        <end position="211"/>
    </location>
</feature>
<proteinExistence type="predicted"/>
<gene>
    <name evidence="2" type="ORF">GDO78_006790</name>
</gene>
<dbReference type="EMBL" id="WNTK01000003">
    <property type="protein sequence ID" value="KAG9486601.1"/>
    <property type="molecule type" value="Genomic_DNA"/>
</dbReference>
<dbReference type="OrthoDB" id="9950769at2759"/>
<feature type="compositionally biased region" description="Basic and acidic residues" evidence="1">
    <location>
        <begin position="1"/>
        <end position="11"/>
    </location>
</feature>
<dbReference type="Proteomes" id="UP000770717">
    <property type="component" value="Unassembled WGS sequence"/>
</dbReference>
<feature type="compositionally biased region" description="Basic and acidic residues" evidence="1">
    <location>
        <begin position="80"/>
        <end position="113"/>
    </location>
</feature>
<evidence type="ECO:0000313" key="3">
    <source>
        <dbReference type="Proteomes" id="UP000770717"/>
    </source>
</evidence>
<organism evidence="2 3">
    <name type="scientific">Eleutherodactylus coqui</name>
    <name type="common">Puerto Rican coqui</name>
    <dbReference type="NCBI Taxonomy" id="57060"/>
    <lineage>
        <taxon>Eukaryota</taxon>
        <taxon>Metazoa</taxon>
        <taxon>Chordata</taxon>
        <taxon>Craniata</taxon>
        <taxon>Vertebrata</taxon>
        <taxon>Euteleostomi</taxon>
        <taxon>Amphibia</taxon>
        <taxon>Batrachia</taxon>
        <taxon>Anura</taxon>
        <taxon>Neobatrachia</taxon>
        <taxon>Hyloidea</taxon>
        <taxon>Eleutherodactylidae</taxon>
        <taxon>Eleutherodactylinae</taxon>
        <taxon>Eleutherodactylus</taxon>
        <taxon>Eleutherodactylus</taxon>
    </lineage>
</organism>
<sequence>MGDFEKDHHYSELFGTSTSATGNHEQKQESPVNITRRLRDREMLKRKKEEAQKKDTYQEQTGSKRQRKSKATGRGRKKQVKEPEPEPQPEPEHEPVHTLHPTEGEQHLDKEAGNESELLPDIPQEHFEQEQEPLVYHEDPVPTVPEGETADVTLLMHEDATGHLPPETSSLLKDKEEVAEPDPAPDTEVPEVLAFPLEQEQVEHQYYTPLL</sequence>
<evidence type="ECO:0000313" key="2">
    <source>
        <dbReference type="EMBL" id="KAG9486601.1"/>
    </source>
</evidence>
<dbReference type="AlphaFoldDB" id="A0A8J6FFW4"/>
<feature type="compositionally biased region" description="Polar residues" evidence="1">
    <location>
        <begin position="14"/>
        <end position="33"/>
    </location>
</feature>
<keyword evidence="3" id="KW-1185">Reference proteome</keyword>
<feature type="compositionally biased region" description="Basic residues" evidence="1">
    <location>
        <begin position="64"/>
        <end position="79"/>
    </location>
</feature>
<comment type="caution">
    <text evidence="2">The sequence shown here is derived from an EMBL/GenBank/DDBJ whole genome shotgun (WGS) entry which is preliminary data.</text>
</comment>
<name>A0A8J6FFW4_ELECQ</name>
<feature type="compositionally biased region" description="Basic and acidic residues" evidence="1">
    <location>
        <begin position="37"/>
        <end position="57"/>
    </location>
</feature>
<accession>A0A8J6FFW4</accession>
<protein>
    <recommendedName>
        <fullName evidence="4">Hemogen</fullName>
    </recommendedName>
</protein>
<reference evidence="2" key="1">
    <citation type="thesis" date="2020" institute="ProQuest LLC" country="789 East Eisenhower Parkway, Ann Arbor, MI, USA">
        <title>Comparative Genomics and Chromosome Evolution.</title>
        <authorList>
            <person name="Mudd A.B."/>
        </authorList>
    </citation>
    <scope>NUCLEOTIDE SEQUENCE</scope>
    <source>
        <strain evidence="2">HN-11 Male</strain>
        <tissue evidence="2">Kidney and liver</tissue>
    </source>
</reference>